<dbReference type="InterPro" id="IPR036116">
    <property type="entry name" value="FN3_sf"/>
</dbReference>
<evidence type="ECO:0000256" key="1">
    <source>
        <dbReference type="SAM" id="MobiDB-lite"/>
    </source>
</evidence>
<evidence type="ECO:0000259" key="2">
    <source>
        <dbReference type="PROSITE" id="PS50853"/>
    </source>
</evidence>
<dbReference type="SUPFAM" id="SSF49265">
    <property type="entry name" value="Fibronectin type III"/>
    <property type="match status" value="1"/>
</dbReference>
<feature type="compositionally biased region" description="Basic and acidic residues" evidence="1">
    <location>
        <begin position="83"/>
        <end position="101"/>
    </location>
</feature>
<dbReference type="InterPro" id="IPR013783">
    <property type="entry name" value="Ig-like_fold"/>
</dbReference>
<dbReference type="WBParaSite" id="BTMF_0001521201-mRNA-1">
    <property type="protein sequence ID" value="BTMF_0001521201-mRNA-1"/>
    <property type="gene ID" value="BTMF_0001521201"/>
</dbReference>
<protein>
    <submittedName>
        <fullName evidence="3">Fibronectin type-III domain-containing protein</fullName>
    </submittedName>
</protein>
<name>A0A0R3R5C2_9BILA</name>
<feature type="region of interest" description="Disordered" evidence="1">
    <location>
        <begin position="207"/>
        <end position="229"/>
    </location>
</feature>
<dbReference type="STRING" id="42155.A0A0R3R5C2"/>
<dbReference type="CDD" id="cd00063">
    <property type="entry name" value="FN3"/>
    <property type="match status" value="1"/>
</dbReference>
<dbReference type="InterPro" id="IPR003961">
    <property type="entry name" value="FN3_dom"/>
</dbReference>
<feature type="region of interest" description="Disordered" evidence="1">
    <location>
        <begin position="78"/>
        <end position="101"/>
    </location>
</feature>
<organism evidence="3">
    <name type="scientific">Brugia timori</name>
    <dbReference type="NCBI Taxonomy" id="42155"/>
    <lineage>
        <taxon>Eukaryota</taxon>
        <taxon>Metazoa</taxon>
        <taxon>Ecdysozoa</taxon>
        <taxon>Nematoda</taxon>
        <taxon>Chromadorea</taxon>
        <taxon>Rhabditida</taxon>
        <taxon>Spirurina</taxon>
        <taxon>Spiruromorpha</taxon>
        <taxon>Filarioidea</taxon>
        <taxon>Onchocercidae</taxon>
        <taxon>Brugia</taxon>
    </lineage>
</organism>
<reference evidence="3" key="1">
    <citation type="submission" date="2017-02" db="UniProtKB">
        <authorList>
            <consortium name="WormBaseParasite"/>
        </authorList>
    </citation>
    <scope>IDENTIFICATION</scope>
</reference>
<proteinExistence type="predicted"/>
<dbReference type="AlphaFoldDB" id="A0A0R3R5C2"/>
<dbReference type="PROSITE" id="PS50853">
    <property type="entry name" value="FN3"/>
    <property type="match status" value="1"/>
</dbReference>
<evidence type="ECO:0000313" key="3">
    <source>
        <dbReference type="WBParaSite" id="BTMF_0001521201-mRNA-1"/>
    </source>
</evidence>
<dbReference type="Gene3D" id="2.60.40.10">
    <property type="entry name" value="Immunoglobulins"/>
    <property type="match status" value="2"/>
</dbReference>
<accession>A0A0R3R5C2</accession>
<dbReference type="SMART" id="SM00060">
    <property type="entry name" value="FN3"/>
    <property type="match status" value="2"/>
</dbReference>
<feature type="domain" description="Fibronectin type-III" evidence="2">
    <location>
        <begin position="1"/>
        <end position="58"/>
    </location>
</feature>
<sequence length="459" mass="55050">LHTRKVRTEQVPGSFFSSILSQLSPYSIYNVSVRAGTDFGELGAPIFKVISLQGNKDDKLSHHLSDEEDRLKQQQIEQQKQMKMKEESERNKFEREQIEEEERKRNRIKECERKRLQMEYDRLNRERERNRVTYKHERPREHLKYEHIDRATQQQQEYEQRKQQQYYERQQQLERERMELYQRQQWEREREQWEKERERNHRLIHQRQEHDTEQRRNSVAKEENIEGEEKERLELEQQQLDHIQVLPETNNRRGDIQKPLLGIDKPRIEQRGSRILLYWTVGGDTSNVIAYQIDLRSDSDNEWKTIDGYLSHSPSEIHFRQELINLETNKHYYVKVSAIDQSRRILATSEATSFTVHCQVPNSSPQDLRLENVAEGIQLTWNWSDEENHECESYFLITGYQNGVPFSERVTGRQRQFTFRNTNANEWHVEMRAGNRAGTGPSSGPVNLQSNSKGIVQFI</sequence>